<dbReference type="Gene3D" id="2.60.120.200">
    <property type="match status" value="1"/>
</dbReference>
<feature type="domain" description="Calx-beta" evidence="4">
    <location>
        <begin position="528"/>
        <end position="627"/>
    </location>
</feature>
<dbReference type="InterPro" id="IPR038081">
    <property type="entry name" value="CalX-like_sf"/>
</dbReference>
<dbReference type="FunFam" id="2.60.40.2030:FF:000017">
    <property type="entry name" value="Adhesion G protein-coupled receptor V1"/>
    <property type="match status" value="3"/>
</dbReference>
<sequence length="2659" mass="290249">TVTVNFEVSIFGGPNPASEDLSPDIGNITIPPGRAVVVFSIMIQDDKLPEEDEIFTVRLTEAAGGALLNPNRSSVQIKIFRNDAPIRFSKSTLVVSENIGVISLSVTRGRTEDGLLIGSDDRTVSVAYAVITGNGAASATPLEDFVDLQSERMVVFPPGVHETELRFNIKDDNIPEIAESFQVVLLEETLLGDTVLMTPSVALVSIEPNDKPYGVLSISPSPIQPHVINEDLTPIYEGIIIVRNGGTRGAVSVRWNITRNSTDRTPVSADLNPTSGTLRFAEGQMNAVLPLNITQDNFPEEAEAFVLRLIPGSVEGGAEVDEPMEMVFFIQDSDDVYGQFGFHPRENQSIQSQPEGRFLSFSFLREGGTMGEVRLTLTALYIPLDSVQLVNISPQIPSVSPRFGGALNISLVITPDIANGEIGFTSNQTVVVLEPEDSNTSLLRRDGTDGQAVVFWSLRPAGENRDDVTVGDISPFTGSVKFLSGQSEAVINITVMTDSIPEINETVILTLDRTNVDNQILKPGFTRREIVILENDEPGEVFEFSPLSKGPWLINEGETVELRVIREQGQLLNQLIRYTVIPSGNAQFYGATGILEFQPGEREVMVALVAKPDGIPELDETFSVVLSSHSTPVSRLGNRRQVNITVRWSDDPFGVIEFIRPDLDFTINESKAMDSQSASYPIGRSRGRFGNVSVFWILEPTYTGDINPVQGEIVFAEGEYLKNLTLFSMPDEIPENTENFTITFLNTMGGARLGNILSASLRIRENDDPIYFAEPVVQRVREGGVANFIILRAGLANFITIVKYRFEYGDTSPGDFTPLSNDSMFVFDFGEWMKNMSVAVVDDDIPETDEPFYIVLFSATGDAVVYGQDTATVVIEASDDANGIFSLDPTQKPVEEGRTNNFYVLRDRGHFGNVTIYWQLFANDTPLEPHQEFLNTSGSIVFRTGEKAKPIVLEAISDKLPEFNEFYELRLMNVSGGKLAKKDLNASVLIPFNDDPFGVFAIAPESLEHEVAEDVLSVSDMLDVTSFNILRQQGTFGDVRLAWEILSGAFPHGLPPMEDLTLMASFPQAVELRPHARRRHAGIDAFFFSGLPGAYGSISAETHLQVPVNLANFTLSVWLMSRPNTDGFIVSKGNKNGTIYYGVQVQTNESYVTVMLHYTTIGSNSTQVARATATKFVEDNTWVHVVIAVEDGIIEFYLDGSPIPGGIKSLKGEAIVNDAAPIRIGSNPDGEQRFTGLLQDLRLYSSWLSCSEIHELHNQPAENDLHNVSGYLTYRQEEKLKSFLVEVRDDQEEEGEEIFYLQLVAVQGGARLPMPRPTAILKVMKSDNANGLFGFTGSCIPDISEEGSMISCVDSPADSLNASDFASATGSIHFLPGQRSEVLNLLVLNDDLPEVDEHFQVRLVSAESGDGKPGSTPSGASIDPNNAINSITVKASDHPYGLLQFQATPVPVGMIRPALEEAHVTVQEETGVVSLLVARAQGLLGRVMVGYRTSPFTAAGSEDYEVPTAGFLDFLPGERFKYINVTIIDNLVPELDKVFRVDLYNPNGGVDPFFASEGSGNGESDTDFLIPSFHYHHANLGAAARIIVTIAASDEAHGIFQFSADSLTVNGTEPEEGRSTVVLQVIHTFGALSSVKVYWEADANSEGELVYRSGNVTFEVGQTIGSIYLLISQDDIPELDKSFRVRLSNVSHGRLGKETTAMLTVLASDDPYGLFVFYEISRPIRVPEANAVITLTIQRRKGLMGRVRVTYRTLRGTDTAPYSTPGVGRASAGNDFVPVVESVMFSANQSEVNVTLRVLEDEEPERAESVFLELVNVTLVEGLQPRPVALSPRLGPRNTTVAQIIIEARDDAFGVLQLSSPAVSIPEYYIGPIINVTRIGGIFADVSVKFRAVPLTARVGEDYSVASSDMVLLEGESSKPIPILIINDVVPEVEETFRIELLNQTTGGALLGDLTQAIITILPSDDPYGSFVFQSAPITIEEPAVNAFEVSLPIVRNAGTLGDVDVEWRATVSGRPATGYLRPLSGEVRFAPGETLKTLKVEVLADDVPEIEEVIKVELVGATNSGNIGTEKVVDIIVPANDNPHGTVYFEQAVYRIQEPLEGIYIANITVRRSGGNFGMLEIIYSTSEVDIVSNALREGRDFLVYYDSPSAGAPSNALRRPINITTVTNVLNFCAAFCLRERACQAFSITNTPRASCFWVMSGARQLSPSPQTFTYLKNTTAAASLFSSQAVAGSDYITMTAQTTTMLDRSGVTNLTVPILTDSLAEMDESFMIKILSVSLVNMTVASKNLPTIQQPDTALVTIAMNRDAFGIFLLYSINPNATQDGQYLEVREEPKTTVLLVIERRGGSMGQVTVEWKYVGGSATPNADFNGTGETLIFAEGDVKKTLEFVITDDMEPEDNETIQIGLVSTEGGSRILPSSDTVTILILANDNAAGVVGFHTALRSVIVREGESLSLLVERTAPAIGNVTVEWRIEGPRVSMTFTDTSGTLFFSEGTLNNTIVLRLLEDTTPEEREEYRVILSNIQTKGVTQTGMAALSAQGREAVVSVEVSDEPFGLLSIAPSSLKLTTDEKDTTIRIYINREFGASGAVNISYETVQGSLQDLRQTEAALAQPGHDFRHVSNAKLNLTHIVLTLIELIKKHFFFLLSYCQWNFYN</sequence>
<dbReference type="Ensembl" id="ENSSANT00000010725.1">
    <property type="protein sequence ID" value="ENSSANP00000010004.1"/>
    <property type="gene ID" value="ENSSANG00000005538.1"/>
</dbReference>
<dbReference type="FunFam" id="2.60.40.2030:FF:000028">
    <property type="entry name" value="Adhesion G-protein coupled receptor V1"/>
    <property type="match status" value="1"/>
</dbReference>
<feature type="domain" description="Calx-beta" evidence="4">
    <location>
        <begin position="2316"/>
        <end position="2411"/>
    </location>
</feature>
<dbReference type="Pfam" id="PF03160">
    <property type="entry name" value="Calx-beta"/>
    <property type="match status" value="18"/>
</dbReference>
<feature type="domain" description="Calx-beta" evidence="4">
    <location>
        <begin position="1702"/>
        <end position="1815"/>
    </location>
</feature>
<name>A0A671KU33_9TELE</name>
<dbReference type="GO" id="GO:0032420">
    <property type="term" value="C:stereocilium"/>
    <property type="evidence" value="ECO:0007669"/>
    <property type="project" value="TreeGrafter"/>
</dbReference>
<feature type="domain" description="Calx-beta" evidence="4">
    <location>
        <begin position="75"/>
        <end position="186"/>
    </location>
</feature>
<dbReference type="Gene3D" id="2.60.40.2030">
    <property type="match status" value="17"/>
</dbReference>
<dbReference type="PANTHER" id="PTHR46682">
    <property type="entry name" value="ADHESION G-PROTEIN COUPLED RECEPTOR V1"/>
    <property type="match status" value="1"/>
</dbReference>
<keyword evidence="6" id="KW-1185">Reference proteome</keyword>
<evidence type="ECO:0000256" key="1">
    <source>
        <dbReference type="ARBA" id="ARBA00022729"/>
    </source>
</evidence>
<dbReference type="PANTHER" id="PTHR46682:SF1">
    <property type="entry name" value="ADHESION G-PROTEIN COUPLED RECEPTOR V1"/>
    <property type="match status" value="1"/>
</dbReference>
<organism evidence="5 6">
    <name type="scientific">Sinocyclocheilus anshuiensis</name>
    <dbReference type="NCBI Taxonomy" id="1608454"/>
    <lineage>
        <taxon>Eukaryota</taxon>
        <taxon>Metazoa</taxon>
        <taxon>Chordata</taxon>
        <taxon>Craniata</taxon>
        <taxon>Vertebrata</taxon>
        <taxon>Euteleostomi</taxon>
        <taxon>Actinopterygii</taxon>
        <taxon>Neopterygii</taxon>
        <taxon>Teleostei</taxon>
        <taxon>Ostariophysi</taxon>
        <taxon>Cypriniformes</taxon>
        <taxon>Cyprinidae</taxon>
        <taxon>Cyprininae</taxon>
        <taxon>Sinocyclocheilus</taxon>
    </lineage>
</organism>
<dbReference type="Proteomes" id="UP000472260">
    <property type="component" value="Unassembled WGS sequence"/>
</dbReference>
<feature type="domain" description="Calx-beta" evidence="4">
    <location>
        <begin position="1445"/>
        <end position="1544"/>
    </location>
</feature>
<feature type="domain" description="Calx-beta" evidence="4">
    <location>
        <begin position="1586"/>
        <end position="1688"/>
    </location>
</feature>
<dbReference type="Pfam" id="PF13385">
    <property type="entry name" value="Laminin_G_3"/>
    <property type="match status" value="1"/>
</dbReference>
<evidence type="ECO:0000313" key="5">
    <source>
        <dbReference type="Ensembl" id="ENSSANP00000010004.1"/>
    </source>
</evidence>
<dbReference type="GO" id="GO:0005737">
    <property type="term" value="C:cytoplasm"/>
    <property type="evidence" value="ECO:0007669"/>
    <property type="project" value="TreeGrafter"/>
</dbReference>
<reference evidence="5" key="2">
    <citation type="submission" date="2025-09" db="UniProtKB">
        <authorList>
            <consortium name="Ensembl"/>
        </authorList>
    </citation>
    <scope>IDENTIFICATION</scope>
</reference>
<feature type="domain" description="Calx-beta" evidence="4">
    <location>
        <begin position="1843"/>
        <end position="1942"/>
    </location>
</feature>
<dbReference type="SUPFAM" id="SSF49899">
    <property type="entry name" value="Concanavalin A-like lectins/glucanases"/>
    <property type="match status" value="1"/>
</dbReference>
<dbReference type="GO" id="GO:0010855">
    <property type="term" value="F:adenylate cyclase inhibitor activity"/>
    <property type="evidence" value="ECO:0007669"/>
    <property type="project" value="TreeGrafter"/>
</dbReference>
<evidence type="ECO:0000256" key="2">
    <source>
        <dbReference type="ARBA" id="ARBA00022737"/>
    </source>
</evidence>
<dbReference type="SMART" id="SM00237">
    <property type="entry name" value="Calx_beta"/>
    <property type="match status" value="10"/>
</dbReference>
<dbReference type="GO" id="GO:0001965">
    <property type="term" value="F:G-protein alpha-subunit binding"/>
    <property type="evidence" value="ECO:0007669"/>
    <property type="project" value="TreeGrafter"/>
</dbReference>
<proteinExistence type="predicted"/>
<dbReference type="GO" id="GO:0016020">
    <property type="term" value="C:membrane"/>
    <property type="evidence" value="ECO:0007669"/>
    <property type="project" value="InterPro"/>
</dbReference>
<dbReference type="FunFam" id="2.60.40.2030:FF:000023">
    <property type="entry name" value="Adhesion G protein-coupled receptor V1"/>
    <property type="match status" value="1"/>
</dbReference>
<dbReference type="FunFam" id="2.60.40.2030:FF:000007">
    <property type="entry name" value="Adhesion G-protein coupled receptor V1"/>
    <property type="match status" value="4"/>
</dbReference>
<keyword evidence="3" id="KW-0106">Calcium</keyword>
<evidence type="ECO:0000313" key="6">
    <source>
        <dbReference type="Proteomes" id="UP000472260"/>
    </source>
</evidence>
<keyword evidence="1" id="KW-0732">Signal</keyword>
<dbReference type="FunFam" id="2.60.40.2030:FF:000020">
    <property type="entry name" value="Adhesion G protein-coupled receptor V1"/>
    <property type="match status" value="1"/>
</dbReference>
<protein>
    <submittedName>
        <fullName evidence="5">Adhesion G protein-coupled receptor V1</fullName>
    </submittedName>
</protein>
<dbReference type="InterPro" id="IPR013320">
    <property type="entry name" value="ConA-like_dom_sf"/>
</dbReference>
<feature type="domain" description="Calx-beta" evidence="4">
    <location>
        <begin position="761"/>
        <end position="857"/>
    </location>
</feature>
<dbReference type="InterPro" id="IPR003644">
    <property type="entry name" value="Calx_beta"/>
</dbReference>
<dbReference type="GO" id="GO:0007605">
    <property type="term" value="P:sensory perception of sound"/>
    <property type="evidence" value="ECO:0007669"/>
    <property type="project" value="TreeGrafter"/>
</dbReference>
<feature type="domain" description="Calx-beta" evidence="4">
    <location>
        <begin position="202"/>
        <end position="310"/>
    </location>
</feature>
<reference evidence="5" key="1">
    <citation type="submission" date="2025-08" db="UniProtKB">
        <authorList>
            <consortium name="Ensembl"/>
        </authorList>
    </citation>
    <scope>IDENTIFICATION</scope>
</reference>
<evidence type="ECO:0000256" key="3">
    <source>
        <dbReference type="ARBA" id="ARBA00022837"/>
    </source>
</evidence>
<accession>A0A671KU33</accession>
<feature type="domain" description="Calx-beta" evidence="4">
    <location>
        <begin position="1957"/>
        <end position="2060"/>
    </location>
</feature>
<dbReference type="SUPFAM" id="SSF141072">
    <property type="entry name" value="CalX-like"/>
    <property type="match status" value="18"/>
</dbReference>
<dbReference type="InterPro" id="IPR026919">
    <property type="entry name" value="ADGRV1"/>
</dbReference>
<evidence type="ECO:0000259" key="4">
    <source>
        <dbReference type="SMART" id="SM00237"/>
    </source>
</evidence>
<keyword evidence="2" id="KW-0677">Repeat</keyword>
<dbReference type="GO" id="GO:0071277">
    <property type="term" value="P:cellular response to calcium ion"/>
    <property type="evidence" value="ECO:0007669"/>
    <property type="project" value="TreeGrafter"/>
</dbReference>
<dbReference type="GO" id="GO:0004930">
    <property type="term" value="F:G protein-coupled receptor activity"/>
    <property type="evidence" value="ECO:0007669"/>
    <property type="project" value="InterPro"/>
</dbReference>
<dbReference type="FunFam" id="2.60.40.2030:FF:000013">
    <property type="entry name" value="Adhesion G-protein coupled receptor V1"/>
    <property type="match status" value="1"/>
</dbReference>
<dbReference type="GO" id="GO:0007601">
    <property type="term" value="P:visual perception"/>
    <property type="evidence" value="ECO:0007669"/>
    <property type="project" value="TreeGrafter"/>
</dbReference>